<protein>
    <submittedName>
        <fullName evidence="3">EndoU domain-containing protein</fullName>
    </submittedName>
</protein>
<reference evidence="3 4" key="1">
    <citation type="submission" date="2020-03" db="EMBL/GenBank/DDBJ databases">
        <title>Soil Listeria distribution.</title>
        <authorList>
            <person name="Liao J."/>
            <person name="Wiedmann M."/>
        </authorList>
    </citation>
    <scope>NUCLEOTIDE SEQUENCE [LARGE SCALE GENOMIC DNA]</scope>
    <source>
        <strain evidence="3 4">FSL L7-1829</strain>
    </source>
</reference>
<comment type="caution">
    <text evidence="3">The sequence shown here is derived from an EMBL/GenBank/DDBJ whole genome shotgun (WGS) entry which is preliminary data.</text>
</comment>
<dbReference type="GO" id="GO:0004519">
    <property type="term" value="F:endonuclease activity"/>
    <property type="evidence" value="ECO:0007669"/>
    <property type="project" value="InterPro"/>
</dbReference>
<dbReference type="InterPro" id="IPR029501">
    <property type="entry name" value="EndoU_bac"/>
</dbReference>
<evidence type="ECO:0000256" key="1">
    <source>
        <dbReference type="SAM" id="MobiDB-lite"/>
    </source>
</evidence>
<feature type="region of interest" description="Disordered" evidence="1">
    <location>
        <begin position="1"/>
        <end position="34"/>
    </location>
</feature>
<sequence>MPKESLEHANLGDFTRNPKTGAISRMKDSGHGQDNINFLRKNDIEVNIEKTYPNGVRAGNVPSHKTPSKRTGTGQSWFPENWTTKDIESAGQQVASLPEFVKAKDGEIIFGEVNRVRVGVIKTNGKIGTIFPDGTKQP</sequence>
<feature type="compositionally biased region" description="Polar residues" evidence="1">
    <location>
        <begin position="63"/>
        <end position="80"/>
    </location>
</feature>
<proteinExistence type="predicted"/>
<gene>
    <name evidence="3" type="ORF">HB853_09775</name>
</gene>
<dbReference type="EMBL" id="JAAROP010000010">
    <property type="protein sequence ID" value="MBC1323235.1"/>
    <property type="molecule type" value="Genomic_DNA"/>
</dbReference>
<accession>A0A7X0W550</accession>
<organism evidence="3 4">
    <name type="scientific">Listeria welshimeri</name>
    <dbReference type="NCBI Taxonomy" id="1643"/>
    <lineage>
        <taxon>Bacteria</taxon>
        <taxon>Bacillati</taxon>
        <taxon>Bacillota</taxon>
        <taxon>Bacilli</taxon>
        <taxon>Bacillales</taxon>
        <taxon>Listeriaceae</taxon>
        <taxon>Listeria</taxon>
    </lineage>
</organism>
<feature type="region of interest" description="Disordered" evidence="1">
    <location>
        <begin position="53"/>
        <end position="80"/>
    </location>
</feature>
<evidence type="ECO:0000313" key="4">
    <source>
        <dbReference type="Proteomes" id="UP000522007"/>
    </source>
</evidence>
<evidence type="ECO:0000259" key="2">
    <source>
        <dbReference type="Pfam" id="PF14436"/>
    </source>
</evidence>
<evidence type="ECO:0000313" key="3">
    <source>
        <dbReference type="EMBL" id="MBC1323235.1"/>
    </source>
</evidence>
<dbReference type="Proteomes" id="UP000522007">
    <property type="component" value="Unassembled WGS sequence"/>
</dbReference>
<feature type="domain" description="Bacterial EndoU nuclease" evidence="2">
    <location>
        <begin position="4"/>
        <end position="133"/>
    </location>
</feature>
<name>A0A7X0W550_LISWE</name>
<dbReference type="Pfam" id="PF14436">
    <property type="entry name" value="EndoU_bacteria"/>
    <property type="match status" value="1"/>
</dbReference>
<dbReference type="AlphaFoldDB" id="A0A7X0W550"/>